<dbReference type="InterPro" id="IPR006028">
    <property type="entry name" value="GABAA/Glycine_rcpt"/>
</dbReference>
<evidence type="ECO:0000256" key="2">
    <source>
        <dbReference type="ARBA" id="ARBA00004236"/>
    </source>
</evidence>
<evidence type="ECO:0000256" key="9">
    <source>
        <dbReference type="ARBA" id="ARBA00023136"/>
    </source>
</evidence>
<feature type="transmembrane region" description="Helical" evidence="12">
    <location>
        <begin position="267"/>
        <end position="286"/>
    </location>
</feature>
<feature type="domain" description="Neurotransmitter-gated ion-channel transmembrane" evidence="14">
    <location>
        <begin position="210"/>
        <end position="365"/>
    </location>
</feature>
<dbReference type="GO" id="GO:0004888">
    <property type="term" value="F:transmembrane signaling receptor activity"/>
    <property type="evidence" value="ECO:0007669"/>
    <property type="project" value="InterPro"/>
</dbReference>
<dbReference type="PANTHER" id="PTHR18945">
    <property type="entry name" value="NEUROTRANSMITTER GATED ION CHANNEL"/>
    <property type="match status" value="1"/>
</dbReference>
<protein>
    <submittedName>
        <fullName evidence="15">Gamma-aminobutyric acid receptor subunit rho-2</fullName>
    </submittedName>
</protein>
<keyword evidence="3" id="KW-0813">Transport</keyword>
<dbReference type="Proteomes" id="UP000225706">
    <property type="component" value="Unassembled WGS sequence"/>
</dbReference>
<dbReference type="GO" id="GO:0005886">
    <property type="term" value="C:plasma membrane"/>
    <property type="evidence" value="ECO:0007669"/>
    <property type="project" value="UniProtKB-SubCell"/>
</dbReference>
<feature type="transmembrane region" description="Helical" evidence="12">
    <location>
        <begin position="233"/>
        <end position="251"/>
    </location>
</feature>
<dbReference type="CDD" id="cd19049">
    <property type="entry name" value="LGIC_TM_anion"/>
    <property type="match status" value="1"/>
</dbReference>
<dbReference type="InterPro" id="IPR036734">
    <property type="entry name" value="Neur_chan_lig-bd_sf"/>
</dbReference>
<dbReference type="InterPro" id="IPR006201">
    <property type="entry name" value="Neur_channel"/>
</dbReference>
<keyword evidence="8" id="KW-0406">Ion transport</keyword>
<dbReference type="InterPro" id="IPR038050">
    <property type="entry name" value="Neuro_actylchol_rec"/>
</dbReference>
<feature type="transmembrane region" description="Helical" evidence="12">
    <location>
        <begin position="394"/>
        <end position="412"/>
    </location>
</feature>
<evidence type="ECO:0000313" key="16">
    <source>
        <dbReference type="Proteomes" id="UP000225706"/>
    </source>
</evidence>
<keyword evidence="5 12" id="KW-0812">Transmembrane</keyword>
<evidence type="ECO:0000256" key="11">
    <source>
        <dbReference type="SAM" id="MobiDB-lite"/>
    </source>
</evidence>
<evidence type="ECO:0000256" key="10">
    <source>
        <dbReference type="ARBA" id="ARBA00023303"/>
    </source>
</evidence>
<dbReference type="Pfam" id="PF02932">
    <property type="entry name" value="Neur_chan_memb"/>
    <property type="match status" value="1"/>
</dbReference>
<dbReference type="Pfam" id="PF02931">
    <property type="entry name" value="Neur_chan_LBD"/>
    <property type="match status" value="1"/>
</dbReference>
<reference evidence="16" key="1">
    <citation type="journal article" date="2017" name="bioRxiv">
        <title>Comparative analysis of the genomes of Stylophora pistillata and Acropora digitifera provides evidence for extensive differences between species of corals.</title>
        <authorList>
            <person name="Voolstra C.R."/>
            <person name="Li Y."/>
            <person name="Liew Y.J."/>
            <person name="Baumgarten S."/>
            <person name="Zoccola D."/>
            <person name="Flot J.-F."/>
            <person name="Tambutte S."/>
            <person name="Allemand D."/>
            <person name="Aranda M."/>
        </authorList>
    </citation>
    <scope>NUCLEOTIDE SEQUENCE [LARGE SCALE GENOMIC DNA]</scope>
</reference>
<sequence length="414" mass="47931">MTTYVARVAIKQQKKWIQTEKKGWGDEPVAVNISIEVASLQVDTGDMDFSLEFFFRQGWHDPNLAYEEKQASGKKFIVFKVDLVRDLWTPDTYIYGIRSIQTVQTDSAVPASEGLRISPNGDVLFSTSNNYQCQLTVKYFWFNETVFYTDEDLHYEWGELTVLDKDIAHFVLVSFEKKKTVQEFTSGRYGLLSVAFEFNRRINFYLLSWYLPATLIVALSWVGFWIDTKSTPARISLGTITILAMGSFLIGEQEGFPSVSYVRAIDIYLITCFVFVFGCMVEYPFVHYAKRMAEKMQEDKKDDSEIENSYHLNHHNQSETMANGVVNGGFLDTFAPTNSQDILQWTNLHLSTSEPPEKNKTKEKTPSGRQPQKYCYRMRFVFYWAAKLDEVCRLAFPLSFIMLSIAYWVVFLNR</sequence>
<proteinExistence type="predicted"/>
<evidence type="ECO:0000259" key="13">
    <source>
        <dbReference type="Pfam" id="PF02931"/>
    </source>
</evidence>
<evidence type="ECO:0000256" key="4">
    <source>
        <dbReference type="ARBA" id="ARBA00022475"/>
    </source>
</evidence>
<dbReference type="Gene3D" id="2.70.170.10">
    <property type="entry name" value="Neurotransmitter-gated ion-channel ligand-binding domain"/>
    <property type="match status" value="1"/>
</dbReference>
<accession>A0A2B4SZ66</accession>
<dbReference type="PRINTS" id="PR00253">
    <property type="entry name" value="GABAARECEPTR"/>
</dbReference>
<keyword evidence="6" id="KW-0732">Signal</keyword>
<dbReference type="SUPFAM" id="SSF63712">
    <property type="entry name" value="Nicotinic receptor ligand binding domain-like"/>
    <property type="match status" value="1"/>
</dbReference>
<dbReference type="SUPFAM" id="SSF90112">
    <property type="entry name" value="Neurotransmitter-gated ion-channel transmembrane pore"/>
    <property type="match status" value="1"/>
</dbReference>
<dbReference type="OrthoDB" id="5963250at2759"/>
<feature type="domain" description="Neurotransmitter-gated ion-channel ligand-binding" evidence="13">
    <location>
        <begin position="26"/>
        <end position="144"/>
    </location>
</feature>
<keyword evidence="10" id="KW-0407">Ion channel</keyword>
<dbReference type="EMBL" id="LSMT01000006">
    <property type="protein sequence ID" value="PFX34170.1"/>
    <property type="molecule type" value="Genomic_DNA"/>
</dbReference>
<feature type="compositionally biased region" description="Basic and acidic residues" evidence="11">
    <location>
        <begin position="355"/>
        <end position="366"/>
    </location>
</feature>
<feature type="transmembrane region" description="Helical" evidence="12">
    <location>
        <begin position="204"/>
        <end position="226"/>
    </location>
</feature>
<dbReference type="InterPro" id="IPR006029">
    <property type="entry name" value="Neurotrans-gated_channel_TM"/>
</dbReference>
<organism evidence="15 16">
    <name type="scientific">Stylophora pistillata</name>
    <name type="common">Smooth cauliflower coral</name>
    <dbReference type="NCBI Taxonomy" id="50429"/>
    <lineage>
        <taxon>Eukaryota</taxon>
        <taxon>Metazoa</taxon>
        <taxon>Cnidaria</taxon>
        <taxon>Anthozoa</taxon>
        <taxon>Hexacorallia</taxon>
        <taxon>Scleractinia</taxon>
        <taxon>Astrocoeniina</taxon>
        <taxon>Pocilloporidae</taxon>
        <taxon>Stylophora</taxon>
    </lineage>
</organism>
<keyword evidence="9 12" id="KW-0472">Membrane</keyword>
<dbReference type="GO" id="GO:0005230">
    <property type="term" value="F:extracellular ligand-gated monoatomic ion channel activity"/>
    <property type="evidence" value="ECO:0007669"/>
    <property type="project" value="InterPro"/>
</dbReference>
<evidence type="ECO:0000256" key="3">
    <source>
        <dbReference type="ARBA" id="ARBA00022448"/>
    </source>
</evidence>
<evidence type="ECO:0000256" key="6">
    <source>
        <dbReference type="ARBA" id="ARBA00022729"/>
    </source>
</evidence>
<dbReference type="Gene3D" id="1.20.58.390">
    <property type="entry name" value="Neurotransmitter-gated ion-channel transmembrane domain"/>
    <property type="match status" value="1"/>
</dbReference>
<evidence type="ECO:0000256" key="5">
    <source>
        <dbReference type="ARBA" id="ARBA00022692"/>
    </source>
</evidence>
<keyword evidence="16" id="KW-1185">Reference proteome</keyword>
<keyword evidence="15" id="KW-0675">Receptor</keyword>
<keyword evidence="4" id="KW-1003">Cell membrane</keyword>
<evidence type="ECO:0000313" key="15">
    <source>
        <dbReference type="EMBL" id="PFX34170.1"/>
    </source>
</evidence>
<evidence type="ECO:0000256" key="8">
    <source>
        <dbReference type="ARBA" id="ARBA00023065"/>
    </source>
</evidence>
<evidence type="ECO:0000256" key="7">
    <source>
        <dbReference type="ARBA" id="ARBA00022989"/>
    </source>
</evidence>
<dbReference type="InterPro" id="IPR006202">
    <property type="entry name" value="Neur_chan_lig-bd"/>
</dbReference>
<evidence type="ECO:0000256" key="12">
    <source>
        <dbReference type="SAM" id="Phobius"/>
    </source>
</evidence>
<comment type="caution">
    <text evidence="15">The sequence shown here is derived from an EMBL/GenBank/DDBJ whole genome shotgun (WGS) entry which is preliminary data.</text>
</comment>
<feature type="region of interest" description="Disordered" evidence="11">
    <location>
        <begin position="351"/>
        <end position="370"/>
    </location>
</feature>
<dbReference type="STRING" id="50429.A0A2B4SZ66"/>
<evidence type="ECO:0000259" key="14">
    <source>
        <dbReference type="Pfam" id="PF02932"/>
    </source>
</evidence>
<gene>
    <name evidence="15" type="primary">Gabrr2</name>
    <name evidence="15" type="ORF">AWC38_SpisGene1038</name>
</gene>
<name>A0A2B4SZ66_STYPI</name>
<comment type="subcellular location">
    <subcellularLocation>
        <location evidence="2">Cell membrane</location>
    </subcellularLocation>
    <subcellularLocation>
        <location evidence="1">Membrane</location>
        <topology evidence="1">Multi-pass membrane protein</topology>
    </subcellularLocation>
</comment>
<dbReference type="InterPro" id="IPR036719">
    <property type="entry name" value="Neuro-gated_channel_TM_sf"/>
</dbReference>
<keyword evidence="7 12" id="KW-1133">Transmembrane helix</keyword>
<dbReference type="AlphaFoldDB" id="A0A2B4SZ66"/>
<evidence type="ECO:0000256" key="1">
    <source>
        <dbReference type="ARBA" id="ARBA00004141"/>
    </source>
</evidence>